<accession>A0A934MAQ7</accession>
<evidence type="ECO:0008006" key="4">
    <source>
        <dbReference type="Google" id="ProtNLM"/>
    </source>
</evidence>
<evidence type="ECO:0000313" key="3">
    <source>
        <dbReference type="Proteomes" id="UP000602087"/>
    </source>
</evidence>
<evidence type="ECO:0000256" key="1">
    <source>
        <dbReference type="SAM" id="Phobius"/>
    </source>
</evidence>
<proteinExistence type="predicted"/>
<keyword evidence="3" id="KW-1185">Reference proteome</keyword>
<comment type="caution">
    <text evidence="2">The sequence shown here is derived from an EMBL/GenBank/DDBJ whole genome shotgun (WGS) entry which is preliminary data.</text>
</comment>
<dbReference type="RefSeq" id="WP_198734606.1">
    <property type="nucleotide sequence ID" value="NZ_JAEINH010000014.1"/>
</dbReference>
<dbReference type="AlphaFoldDB" id="A0A934MAQ7"/>
<evidence type="ECO:0000313" key="2">
    <source>
        <dbReference type="EMBL" id="MBI9116038.1"/>
    </source>
</evidence>
<sequence>MSDVRPSPAGLPAPTAPRLRRPGWRDPRLAFGILLVAGSVALGSWAVTSAGRTVSVYAVSRTVTPGETLDASDLVAVDVRIGDDASRYLSPSADLADDLVVLRTVGDGELLPAAAVGTADALGTRSVTVPVDQAISSEVRPGALVDLWIVPPGASTTAPVDPAAGLPVPVELASDLVVAEVRESGGGGLMVNGAPTVHVLVPDEDLATVLAALSSDGSVVILPVPGGDA</sequence>
<protein>
    <recommendedName>
        <fullName evidence="4">SAF domain-containing protein</fullName>
    </recommendedName>
</protein>
<name>A0A934MAQ7_9MICO</name>
<gene>
    <name evidence="2" type="ORF">JAV76_13545</name>
</gene>
<keyword evidence="1" id="KW-0812">Transmembrane</keyword>
<keyword evidence="1" id="KW-0472">Membrane</keyword>
<reference evidence="2" key="1">
    <citation type="submission" date="2020-12" db="EMBL/GenBank/DDBJ databases">
        <title>Sanguibacter suaedae sp. nov., isolated from Suaeda aralocaspica.</title>
        <authorList>
            <person name="Ma Q."/>
        </authorList>
    </citation>
    <scope>NUCLEOTIDE SEQUENCE</scope>
    <source>
        <strain evidence="2">YZGR15</strain>
    </source>
</reference>
<organism evidence="2 3">
    <name type="scientific">Sanguibacter suaedae</name>
    <dbReference type="NCBI Taxonomy" id="2795737"/>
    <lineage>
        <taxon>Bacteria</taxon>
        <taxon>Bacillati</taxon>
        <taxon>Actinomycetota</taxon>
        <taxon>Actinomycetes</taxon>
        <taxon>Micrococcales</taxon>
        <taxon>Sanguibacteraceae</taxon>
        <taxon>Sanguibacter</taxon>
    </lineage>
</organism>
<dbReference type="EMBL" id="JAEINH010000014">
    <property type="protein sequence ID" value="MBI9116038.1"/>
    <property type="molecule type" value="Genomic_DNA"/>
</dbReference>
<dbReference type="Proteomes" id="UP000602087">
    <property type="component" value="Unassembled WGS sequence"/>
</dbReference>
<feature type="transmembrane region" description="Helical" evidence="1">
    <location>
        <begin position="29"/>
        <end position="47"/>
    </location>
</feature>
<keyword evidence="1" id="KW-1133">Transmembrane helix</keyword>